<dbReference type="InterPro" id="IPR050593">
    <property type="entry name" value="LovG"/>
</dbReference>
<evidence type="ECO:0000313" key="4">
    <source>
        <dbReference type="EMBL" id="JAI55432.1"/>
    </source>
</evidence>
<evidence type="ECO:0000259" key="3">
    <source>
        <dbReference type="Pfam" id="PF03959"/>
    </source>
</evidence>
<dbReference type="GO" id="GO:0005634">
    <property type="term" value="C:nucleus"/>
    <property type="evidence" value="ECO:0007669"/>
    <property type="project" value="TreeGrafter"/>
</dbReference>
<organism evidence="4">
    <name type="scientific">Rhodnius neglectus</name>
    <dbReference type="NCBI Taxonomy" id="72488"/>
    <lineage>
        <taxon>Eukaryota</taxon>
        <taxon>Metazoa</taxon>
        <taxon>Ecdysozoa</taxon>
        <taxon>Arthropoda</taxon>
        <taxon>Hexapoda</taxon>
        <taxon>Insecta</taxon>
        <taxon>Pterygota</taxon>
        <taxon>Neoptera</taxon>
        <taxon>Paraneoptera</taxon>
        <taxon>Hemiptera</taxon>
        <taxon>Heteroptera</taxon>
        <taxon>Panheteroptera</taxon>
        <taxon>Cimicomorpha</taxon>
        <taxon>Reduviidae</taxon>
        <taxon>Triatominae</taxon>
        <taxon>Rhodnius</taxon>
    </lineage>
</organism>
<proteinExistence type="evidence at transcript level"/>
<accession>A0A0N7Z996</accession>
<dbReference type="AlphaFoldDB" id="A0A0N7Z996"/>
<evidence type="ECO:0000256" key="1">
    <source>
        <dbReference type="ARBA" id="ARBA00005863"/>
    </source>
</evidence>
<feature type="domain" description="Serine hydrolase" evidence="3">
    <location>
        <begin position="4"/>
        <end position="201"/>
    </location>
</feature>
<dbReference type="Pfam" id="PF03959">
    <property type="entry name" value="FSH1"/>
    <property type="match status" value="1"/>
</dbReference>
<dbReference type="FunFam" id="3.40.50.1820:FF:000073">
    <property type="entry name" value="esterase OVCA2 isoform X6"/>
    <property type="match status" value="1"/>
</dbReference>
<keyword evidence="2 4" id="KW-0378">Hydrolase</keyword>
<evidence type="ECO:0000256" key="2">
    <source>
        <dbReference type="ARBA" id="ARBA00022801"/>
    </source>
</evidence>
<protein>
    <submittedName>
        <fullName evidence="4">Putative phospholipase/carboxyhydrolase</fullName>
    </submittedName>
</protein>
<dbReference type="InterPro" id="IPR029058">
    <property type="entry name" value="AB_hydrolase_fold"/>
</dbReference>
<reference evidence="4" key="1">
    <citation type="journal article" date="2016" name="PLoS Negl. Trop. Dis.">
        <title>A Deep Insight into the Sialome of Rhodnius neglectus, a Vector of Chagas Disease.</title>
        <authorList>
            <person name="Santiago P.B."/>
            <person name="Assumpcao T.C."/>
            <person name="Araujo C.N."/>
            <person name="Bastos I.M."/>
            <person name="Neves D."/>
            <person name="Silva I.G."/>
            <person name="Charneau S."/>
            <person name="Queiroz R.M."/>
            <person name="Raiol T."/>
            <person name="Oliveira J.V."/>
            <person name="Sousa M.V."/>
            <person name="Calvo E."/>
            <person name="Ribeiro J.M."/>
            <person name="Santana J.M."/>
        </authorList>
    </citation>
    <scope>NUCLEOTIDE SEQUENCE</scope>
    <source>
        <tissue evidence="4">Salivary glands</tissue>
    </source>
</reference>
<sequence>MEKRKLKILCLHGFRQSKETFKQKLGFLKKMLKSHADFVFMDAPHTLQASNDKLVEEKSWWFTGENQVYISKVPSEIDDGFSESVNTVQNFINESGPFDGLLGFSQGAAFAGILALLLEKNEFAADFKFVILVAGFKSLCKPHLKYYDLKVNLPSLHIIGDTDNVIVKERSEELMTYFENPLLIRHPGGHYVPGGKELKDQYINFFKQQEIYNQNYYQ</sequence>
<dbReference type="Gene3D" id="3.40.50.1820">
    <property type="entry name" value="alpha/beta hydrolase"/>
    <property type="match status" value="1"/>
</dbReference>
<dbReference type="InterPro" id="IPR005645">
    <property type="entry name" value="FSH-like_dom"/>
</dbReference>
<dbReference type="PANTHER" id="PTHR48070:SF6">
    <property type="entry name" value="ESTERASE OVCA2"/>
    <property type="match status" value="1"/>
</dbReference>
<dbReference type="EMBL" id="GDKW01001163">
    <property type="protein sequence ID" value="JAI55432.1"/>
    <property type="molecule type" value="mRNA"/>
</dbReference>
<dbReference type="GO" id="GO:0016787">
    <property type="term" value="F:hydrolase activity"/>
    <property type="evidence" value="ECO:0007669"/>
    <property type="project" value="UniProtKB-KW"/>
</dbReference>
<dbReference type="GO" id="GO:0032526">
    <property type="term" value="P:response to retinoic acid"/>
    <property type="evidence" value="ECO:0007669"/>
    <property type="project" value="TreeGrafter"/>
</dbReference>
<dbReference type="PANTHER" id="PTHR48070">
    <property type="entry name" value="ESTERASE OVCA2"/>
    <property type="match status" value="1"/>
</dbReference>
<dbReference type="SUPFAM" id="SSF53474">
    <property type="entry name" value="alpha/beta-Hydrolases"/>
    <property type="match status" value="1"/>
</dbReference>
<comment type="similarity">
    <text evidence="1">Belongs to the LovG family.</text>
</comment>
<dbReference type="GO" id="GO:0005737">
    <property type="term" value="C:cytoplasm"/>
    <property type="evidence" value="ECO:0007669"/>
    <property type="project" value="TreeGrafter"/>
</dbReference>
<name>A0A0N7Z996_9HEMI</name>